<sequence>MKFTAATPAPAGGVRRRVAAAALVLPLALSACGSDGRDEVGADGKVLLRVAVDAGLEKGAVEAFDARVAQFEAANPDVDVESQEYTWTAASFTAQLAGGTIPDVFTVPFTDGRGLIERRQVADIGDQISELPYAGALNPNVAKAGQAADGRQWAVPIAAYGQALHYNRTLFAQAGLDPDRPPTTWAEVRSAAKRIAERTGQAGYAQMTSGNTGGWVLTTLDYAFGGRIEKIDGDRAEATVDTPELAEVLTTLRAMRWEDDSMGANFLYDWAGINQDFAAGRIGMYVSGGGNYGNLVTQNGLKPEDYGVAALPLADTPEAGVLGGGTLAVVSPKVGDRGKDAAVEWIDFYYMGKLTDQGAAVADAKTLAETGQPVGAPALPVLDRATYDRAREWTREYVNVPLAQMTPYTSKMFDQPLLTEPTRSTQDVYKILDRTVQALLTDPAVDVPGLLAEADAEVQARIDRG</sequence>
<reference evidence="2" key="1">
    <citation type="journal article" date="2019" name="Int. J. Syst. Evol. Microbiol.">
        <title>The Global Catalogue of Microorganisms (GCM) 10K type strain sequencing project: providing services to taxonomists for standard genome sequencing and annotation.</title>
        <authorList>
            <consortium name="The Broad Institute Genomics Platform"/>
            <consortium name="The Broad Institute Genome Sequencing Center for Infectious Disease"/>
            <person name="Wu L."/>
            <person name="Ma J."/>
        </authorList>
    </citation>
    <scope>NUCLEOTIDE SEQUENCE [LARGE SCALE GENOMIC DNA]</scope>
    <source>
        <strain evidence="2">KCTC 12848</strain>
    </source>
</reference>
<accession>A0ABV9Y1L6</accession>
<dbReference type="SUPFAM" id="SSF53850">
    <property type="entry name" value="Periplasmic binding protein-like II"/>
    <property type="match status" value="1"/>
</dbReference>
<dbReference type="Proteomes" id="UP001595833">
    <property type="component" value="Unassembled WGS sequence"/>
</dbReference>
<dbReference type="PROSITE" id="PS51257">
    <property type="entry name" value="PROKAR_LIPOPROTEIN"/>
    <property type="match status" value="1"/>
</dbReference>
<evidence type="ECO:0000313" key="2">
    <source>
        <dbReference type="Proteomes" id="UP001595833"/>
    </source>
</evidence>
<organism evidence="1 2">
    <name type="scientific">Saccharothrix xinjiangensis</name>
    <dbReference type="NCBI Taxonomy" id="204798"/>
    <lineage>
        <taxon>Bacteria</taxon>
        <taxon>Bacillati</taxon>
        <taxon>Actinomycetota</taxon>
        <taxon>Actinomycetes</taxon>
        <taxon>Pseudonocardiales</taxon>
        <taxon>Pseudonocardiaceae</taxon>
        <taxon>Saccharothrix</taxon>
    </lineage>
</organism>
<dbReference type="EMBL" id="JBHSJB010000018">
    <property type="protein sequence ID" value="MFC5056128.1"/>
    <property type="molecule type" value="Genomic_DNA"/>
</dbReference>
<proteinExistence type="predicted"/>
<protein>
    <submittedName>
        <fullName evidence="1">ABC transporter substrate-binding protein</fullName>
    </submittedName>
</protein>
<name>A0ABV9Y1L6_9PSEU</name>
<dbReference type="Pfam" id="PF01547">
    <property type="entry name" value="SBP_bac_1"/>
    <property type="match status" value="1"/>
</dbReference>
<dbReference type="RefSeq" id="WP_344039574.1">
    <property type="nucleotide sequence ID" value="NZ_BAAAKE010000017.1"/>
</dbReference>
<dbReference type="PANTHER" id="PTHR43649">
    <property type="entry name" value="ARABINOSE-BINDING PROTEIN-RELATED"/>
    <property type="match status" value="1"/>
</dbReference>
<keyword evidence="2" id="KW-1185">Reference proteome</keyword>
<evidence type="ECO:0000313" key="1">
    <source>
        <dbReference type="EMBL" id="MFC5056128.1"/>
    </source>
</evidence>
<gene>
    <name evidence="1" type="ORF">ACFPFM_20510</name>
</gene>
<dbReference type="PANTHER" id="PTHR43649:SF16">
    <property type="entry name" value="SUGAR-BINDING LIPOPROTEIN"/>
    <property type="match status" value="1"/>
</dbReference>
<dbReference type="InterPro" id="IPR006059">
    <property type="entry name" value="SBP"/>
</dbReference>
<dbReference type="Gene3D" id="3.40.190.10">
    <property type="entry name" value="Periplasmic binding protein-like II"/>
    <property type="match status" value="1"/>
</dbReference>
<comment type="caution">
    <text evidence="1">The sequence shown here is derived from an EMBL/GenBank/DDBJ whole genome shotgun (WGS) entry which is preliminary data.</text>
</comment>
<dbReference type="InterPro" id="IPR050490">
    <property type="entry name" value="Bact_solute-bd_prot1"/>
</dbReference>